<dbReference type="Proteomes" id="UP000019116">
    <property type="component" value="Chromosome 2B"/>
</dbReference>
<dbReference type="Gramene" id="TraesARI2B03G00909090.1">
    <property type="protein sequence ID" value="TraesARI2B03G00909090.1"/>
    <property type="gene ID" value="TraesARI2B03G00909090"/>
</dbReference>
<dbReference type="STRING" id="4565.A0A3B6C2Z7"/>
<evidence type="ECO:0000313" key="2">
    <source>
        <dbReference type="EnsemblPlants" id="TraesCS2B02G207400.1"/>
    </source>
</evidence>
<dbReference type="Gramene" id="TraesPARA_EIv1.0_0571540.1">
    <property type="protein sequence ID" value="TraesPARA_EIv1.0_0571540.1.CDS"/>
    <property type="gene ID" value="TraesPARA_EIv1.0_0571540"/>
</dbReference>
<sequence length="453" mass="49787">MALDLQSMDSGLAALAASYLGGEEAVKKPDSSPSAGEGKVLIFRRRPITQDSPSLNPPAYGYPDGGGDQPSFVLIEPYAFFADRRNATTADCGLEGLRLRGNIEVTFCTAQPPQVSCLCFHVTAYDHNVFATRPSIVATETDGGLVLLCVVVGDCPSDALYRRNRHYFVYDASVPELKHIKQPGNDHPVNEQSFAIVRKPEGSYILAAQANGFRYGNHSHLCLYDHDTNSWSKLPVNVDSVPDANEFITYKAITIGGDEGTVAWVDLSHMIIFCNVLDKHPKPHFLRLPSNATRSPAVRDVSVLNGFIKMVELQHRAIGWKATIWSIKTGILSKAHWSVDCQFDSSAIPEPPLPKLKVREGVTAQPTLSTLHIGLPKLSLQDDCILYLLAKIDYRDRQHTSWVLAVDMKNNTVQRVAEFSPKRAIGLARGYDSSTISKYLKVGPGKGVQEAEQ</sequence>
<dbReference type="Gramene" id="TraesSTA2B03G00896560.1">
    <property type="protein sequence ID" value="TraesSTA2B03G00896560.1"/>
    <property type="gene ID" value="TraesSTA2B03G00896560"/>
</dbReference>
<dbReference type="Gramene" id="TraesJAG2B03G00896440.1">
    <property type="protein sequence ID" value="TraesJAG2B03G00896440.1"/>
    <property type="gene ID" value="TraesJAG2B03G00896440"/>
</dbReference>
<reference evidence="2" key="1">
    <citation type="submission" date="2018-08" db="EMBL/GenBank/DDBJ databases">
        <authorList>
            <person name="Rossello M."/>
        </authorList>
    </citation>
    <scope>NUCLEOTIDE SEQUENCE [LARGE SCALE GENOMIC DNA]</scope>
    <source>
        <strain evidence="2">cv. Chinese Spring</strain>
    </source>
</reference>
<gene>
    <name evidence="2" type="primary">LOC123044315</name>
</gene>
<feature type="domain" description="DUF1618" evidence="1">
    <location>
        <begin position="264"/>
        <end position="369"/>
    </location>
</feature>
<dbReference type="EnsemblPlants" id="TraesCS2B02G207400.1">
    <property type="protein sequence ID" value="TraesCS2B02G207400.1"/>
    <property type="gene ID" value="TraesCS2B02G207400"/>
</dbReference>
<protein>
    <recommendedName>
        <fullName evidence="1">DUF1618 domain-containing protein</fullName>
    </recommendedName>
</protein>
<dbReference type="GeneID" id="123044315"/>
<dbReference type="AlphaFoldDB" id="A0A3B6C2Z7"/>
<dbReference type="PANTHER" id="PTHR33074:SF50">
    <property type="entry name" value="DUF1618 DOMAIN-CONTAINING PROTEIN"/>
    <property type="match status" value="1"/>
</dbReference>
<dbReference type="Gramene" id="TraesCS2B02G207400.1">
    <property type="protein sequence ID" value="TraesCS2B02G207400.1"/>
    <property type="gene ID" value="TraesCS2B02G207400"/>
</dbReference>
<dbReference type="InterPro" id="IPR011676">
    <property type="entry name" value="DUF1618"/>
</dbReference>
<evidence type="ECO:0000259" key="1">
    <source>
        <dbReference type="Pfam" id="PF07762"/>
    </source>
</evidence>
<keyword evidence="3" id="KW-1185">Reference proteome</keyword>
<dbReference type="Gramene" id="TraesNOR2B03G00910330.1">
    <property type="protein sequence ID" value="TraesNOR2B03G00910330.1"/>
    <property type="gene ID" value="TraesNOR2B03G00910330"/>
</dbReference>
<dbReference type="Gramene" id="TraesMAC2B03G00895960.1">
    <property type="protein sequence ID" value="TraesMAC2B03G00895960.1"/>
    <property type="gene ID" value="TraesMAC2B03G00895960"/>
</dbReference>
<dbReference type="PaxDb" id="4565-Traes_2BS_3379852DB.1"/>
<reference evidence="2" key="2">
    <citation type="submission" date="2018-10" db="UniProtKB">
        <authorList>
            <consortium name="EnsemblPlants"/>
        </authorList>
    </citation>
    <scope>IDENTIFICATION</scope>
</reference>
<name>A0A3B6C2Z7_WHEAT</name>
<dbReference type="OrthoDB" id="676774at2759"/>
<organism evidence="2">
    <name type="scientific">Triticum aestivum</name>
    <name type="common">Wheat</name>
    <dbReference type="NCBI Taxonomy" id="4565"/>
    <lineage>
        <taxon>Eukaryota</taxon>
        <taxon>Viridiplantae</taxon>
        <taxon>Streptophyta</taxon>
        <taxon>Embryophyta</taxon>
        <taxon>Tracheophyta</taxon>
        <taxon>Spermatophyta</taxon>
        <taxon>Magnoliopsida</taxon>
        <taxon>Liliopsida</taxon>
        <taxon>Poales</taxon>
        <taxon>Poaceae</taxon>
        <taxon>BOP clade</taxon>
        <taxon>Pooideae</taxon>
        <taxon>Triticodae</taxon>
        <taxon>Triticeae</taxon>
        <taxon>Triticinae</taxon>
        <taxon>Triticum</taxon>
    </lineage>
</organism>
<dbReference type="Pfam" id="PF07762">
    <property type="entry name" value="DUF1618"/>
    <property type="match status" value="1"/>
</dbReference>
<accession>A0A3B6C2Z7</accession>
<dbReference type="PANTHER" id="PTHR33074">
    <property type="entry name" value="EXPRESSED PROTEIN-RELATED"/>
    <property type="match status" value="1"/>
</dbReference>
<evidence type="ECO:0000313" key="3">
    <source>
        <dbReference type="Proteomes" id="UP000019116"/>
    </source>
</evidence>
<dbReference type="RefSeq" id="XP_044322956.1">
    <property type="nucleotide sequence ID" value="XM_044467021.1"/>
</dbReference>
<proteinExistence type="predicted"/>
<dbReference type="Gramene" id="TraesCS2B03G0500400.1">
    <property type="protein sequence ID" value="TraesCS2B03G0500400.1.CDS"/>
    <property type="gene ID" value="TraesCS2B03G0500400"/>
</dbReference>
<dbReference type="Gramene" id="TraesSYM2B03G00909370.1">
    <property type="protein sequence ID" value="TraesSYM2B03G00909370.1"/>
    <property type="gene ID" value="TraesSYM2B03G00909370"/>
</dbReference>
<dbReference type="Gramene" id="TraesRN2B0100508100.1">
    <property type="protein sequence ID" value="TraesRN2B0100508100.1"/>
    <property type="gene ID" value="TraesRN2B0100508100"/>
</dbReference>